<dbReference type="Proteomes" id="UP000665020">
    <property type="component" value="Chromosome"/>
</dbReference>
<evidence type="ECO:0000256" key="5">
    <source>
        <dbReference type="ARBA" id="ARBA00022989"/>
    </source>
</evidence>
<feature type="transmembrane region" description="Helical" evidence="7">
    <location>
        <begin position="12"/>
        <end position="32"/>
    </location>
</feature>
<evidence type="ECO:0000256" key="2">
    <source>
        <dbReference type="ARBA" id="ARBA00022448"/>
    </source>
</evidence>
<feature type="transmembrane region" description="Helical" evidence="7">
    <location>
        <begin position="106"/>
        <end position="126"/>
    </location>
</feature>
<dbReference type="PROSITE" id="PS50928">
    <property type="entry name" value="ABC_TM1"/>
    <property type="match status" value="1"/>
</dbReference>
<dbReference type="CDD" id="cd06261">
    <property type="entry name" value="TM_PBP2"/>
    <property type="match status" value="1"/>
</dbReference>
<keyword evidence="4 7" id="KW-0812">Transmembrane</keyword>
<comment type="similarity">
    <text evidence="7">Belongs to the binding-protein-dependent transport system permease family.</text>
</comment>
<comment type="subcellular location">
    <subcellularLocation>
        <location evidence="1 7">Cell membrane</location>
        <topology evidence="1 7">Multi-pass membrane protein</topology>
    </subcellularLocation>
</comment>
<evidence type="ECO:0000313" key="9">
    <source>
        <dbReference type="EMBL" id="QTL99191.1"/>
    </source>
</evidence>
<accession>A0A8A7KCM1</accession>
<evidence type="ECO:0000256" key="7">
    <source>
        <dbReference type="RuleBase" id="RU363032"/>
    </source>
</evidence>
<evidence type="ECO:0000256" key="3">
    <source>
        <dbReference type="ARBA" id="ARBA00022475"/>
    </source>
</evidence>
<keyword evidence="2 7" id="KW-0813">Transport</keyword>
<evidence type="ECO:0000256" key="4">
    <source>
        <dbReference type="ARBA" id="ARBA00022692"/>
    </source>
</evidence>
<dbReference type="PANTHER" id="PTHR30193">
    <property type="entry name" value="ABC TRANSPORTER PERMEASE PROTEIN"/>
    <property type="match status" value="1"/>
</dbReference>
<feature type="domain" description="ABC transmembrane type-1" evidence="8">
    <location>
        <begin position="68"/>
        <end position="284"/>
    </location>
</feature>
<dbReference type="Pfam" id="PF00528">
    <property type="entry name" value="BPD_transp_1"/>
    <property type="match status" value="1"/>
</dbReference>
<dbReference type="RefSeq" id="WP_230867585.1">
    <property type="nucleotide sequence ID" value="NZ_CP046640.1"/>
</dbReference>
<evidence type="ECO:0000259" key="8">
    <source>
        <dbReference type="PROSITE" id="PS50928"/>
    </source>
</evidence>
<gene>
    <name evidence="9" type="ORF">GM661_15115</name>
</gene>
<dbReference type="Gene3D" id="1.10.3720.10">
    <property type="entry name" value="MetI-like"/>
    <property type="match status" value="1"/>
</dbReference>
<keyword evidence="10" id="KW-1185">Reference proteome</keyword>
<evidence type="ECO:0000313" key="10">
    <source>
        <dbReference type="Proteomes" id="UP000665020"/>
    </source>
</evidence>
<dbReference type="EMBL" id="CP046640">
    <property type="protein sequence ID" value="QTL99191.1"/>
    <property type="molecule type" value="Genomic_DNA"/>
</dbReference>
<feature type="transmembrane region" description="Helical" evidence="7">
    <location>
        <begin position="263"/>
        <end position="285"/>
    </location>
</feature>
<sequence>MDRKKWMSSIKAYLFLAPFLILFIAMVIYPIFLGAKLSLYGQRGARMWYVGLQNYMRIFQDPKFWESFKIPSFLLLIQVPLMIFIAIILAILYERMRKQGGAIYRFIYYLPYTIPGIVSGIVWSYIFSDSMSPFRSILDLFGQSGLKILTRQNLPAILLVIILWAFTGYTAFIIYSSLLSIPKEFSEAAQLDGATFWQIAFKIKIPLLKDVIITLFIFNAIGAILIFREPWMIGRVTGALIILPQNYTPAIYIYTSAFQQGRFTYAAAMGLILALITFMISLYFLRRAAKQMLK</sequence>
<keyword evidence="5 7" id="KW-1133">Transmembrane helix</keyword>
<keyword evidence="3" id="KW-1003">Cell membrane</keyword>
<dbReference type="GO" id="GO:0005886">
    <property type="term" value="C:plasma membrane"/>
    <property type="evidence" value="ECO:0007669"/>
    <property type="project" value="UniProtKB-SubCell"/>
</dbReference>
<dbReference type="InterPro" id="IPR000515">
    <property type="entry name" value="MetI-like"/>
</dbReference>
<dbReference type="InterPro" id="IPR051393">
    <property type="entry name" value="ABC_transporter_permease"/>
</dbReference>
<feature type="transmembrane region" description="Helical" evidence="7">
    <location>
        <begin position="73"/>
        <end position="94"/>
    </location>
</feature>
<dbReference type="PANTHER" id="PTHR30193:SF37">
    <property type="entry name" value="INNER MEMBRANE ABC TRANSPORTER PERMEASE PROTEIN YCJO"/>
    <property type="match status" value="1"/>
</dbReference>
<proteinExistence type="inferred from homology"/>
<organism evidence="9 10">
    <name type="scientific">Iocasia fonsfrigidae</name>
    <dbReference type="NCBI Taxonomy" id="2682810"/>
    <lineage>
        <taxon>Bacteria</taxon>
        <taxon>Bacillati</taxon>
        <taxon>Bacillota</taxon>
        <taxon>Clostridia</taxon>
        <taxon>Halanaerobiales</taxon>
        <taxon>Halanaerobiaceae</taxon>
        <taxon>Iocasia</taxon>
    </lineage>
</organism>
<evidence type="ECO:0000256" key="1">
    <source>
        <dbReference type="ARBA" id="ARBA00004651"/>
    </source>
</evidence>
<dbReference type="SUPFAM" id="SSF161098">
    <property type="entry name" value="MetI-like"/>
    <property type="match status" value="1"/>
</dbReference>
<dbReference type="GO" id="GO:0055085">
    <property type="term" value="P:transmembrane transport"/>
    <property type="evidence" value="ECO:0007669"/>
    <property type="project" value="InterPro"/>
</dbReference>
<dbReference type="AlphaFoldDB" id="A0A8A7KCM1"/>
<dbReference type="KEGG" id="ifn:GM661_15115"/>
<keyword evidence="6 7" id="KW-0472">Membrane</keyword>
<reference evidence="9" key="1">
    <citation type="submission" date="2019-12" db="EMBL/GenBank/DDBJ databases">
        <authorList>
            <person name="zhang j."/>
            <person name="sun C.M."/>
        </authorList>
    </citation>
    <scope>NUCLEOTIDE SEQUENCE</scope>
    <source>
        <strain evidence="9">NS-1</strain>
    </source>
</reference>
<name>A0A8A7KCM1_9FIRM</name>
<feature type="transmembrane region" description="Helical" evidence="7">
    <location>
        <begin position="207"/>
        <end position="227"/>
    </location>
</feature>
<evidence type="ECO:0000256" key="6">
    <source>
        <dbReference type="ARBA" id="ARBA00023136"/>
    </source>
</evidence>
<feature type="transmembrane region" description="Helical" evidence="7">
    <location>
        <begin position="154"/>
        <end position="175"/>
    </location>
</feature>
<protein>
    <submittedName>
        <fullName evidence="9">ABC transporter permease subunit</fullName>
    </submittedName>
</protein>
<dbReference type="InterPro" id="IPR035906">
    <property type="entry name" value="MetI-like_sf"/>
</dbReference>